<reference evidence="3 4" key="1">
    <citation type="journal article" date="2013" name="PLoS Genet.">
        <title>Distinctive expansion of potential virulence genes in the genome of the oomycete fish pathogen Saprolegnia parasitica.</title>
        <authorList>
            <person name="Jiang R.H."/>
            <person name="de Bruijn I."/>
            <person name="Haas B.J."/>
            <person name="Belmonte R."/>
            <person name="Lobach L."/>
            <person name="Christie J."/>
            <person name="van den Ackerveken G."/>
            <person name="Bottin A."/>
            <person name="Bulone V."/>
            <person name="Diaz-Moreno S.M."/>
            <person name="Dumas B."/>
            <person name="Fan L."/>
            <person name="Gaulin E."/>
            <person name="Govers F."/>
            <person name="Grenville-Briggs L.J."/>
            <person name="Horner N.R."/>
            <person name="Levin J.Z."/>
            <person name="Mammella M."/>
            <person name="Meijer H.J."/>
            <person name="Morris P."/>
            <person name="Nusbaum C."/>
            <person name="Oome S."/>
            <person name="Phillips A.J."/>
            <person name="van Rooyen D."/>
            <person name="Rzeszutek E."/>
            <person name="Saraiva M."/>
            <person name="Secombes C.J."/>
            <person name="Seidl M.F."/>
            <person name="Snel B."/>
            <person name="Stassen J.H."/>
            <person name="Sykes S."/>
            <person name="Tripathy S."/>
            <person name="van den Berg H."/>
            <person name="Vega-Arreguin J.C."/>
            <person name="Wawra S."/>
            <person name="Young S.K."/>
            <person name="Zeng Q."/>
            <person name="Dieguez-Uribeondo J."/>
            <person name="Russ C."/>
            <person name="Tyler B.M."/>
            <person name="van West P."/>
        </authorList>
    </citation>
    <scope>NUCLEOTIDE SEQUENCE [LARGE SCALE GENOMIC DNA]</scope>
    <source>
        <strain evidence="3 4">CBS 223.65</strain>
    </source>
</reference>
<dbReference type="VEuPathDB" id="FungiDB:SPRG_02958"/>
<dbReference type="KEGG" id="spar:SPRG_02958"/>
<dbReference type="PANTHER" id="PTHR24104:SF48">
    <property type="entry name" value="PROTEIN WECH"/>
    <property type="match status" value="1"/>
</dbReference>
<evidence type="ECO:0000256" key="2">
    <source>
        <dbReference type="PROSITE-ProRule" id="PRU00504"/>
    </source>
</evidence>
<name>A0A067D118_SAPPC</name>
<dbReference type="RefSeq" id="XP_012196932.1">
    <property type="nucleotide sequence ID" value="XM_012341542.1"/>
</dbReference>
<dbReference type="GeneID" id="24125494"/>
<feature type="repeat" description="NHL" evidence="2">
    <location>
        <begin position="81"/>
        <end position="125"/>
    </location>
</feature>
<sequence length="509" mass="56365">MGADDAAAKRATFLSARRVLKSLHLGRDYGSVRVLGSQAVNAASHGVLGGLCVHSLNHTLLVCDVTHACIRVLDVRSRAVLHSIGSRGGNPGKFIEPVGIALNALNGHFAVSDAKLNRIQVFSMQYELLGHFGKPGNDADEFQTVAGLSYTHDGRHLVIADKGNHRVKIVTPQGLLVRIIGEFGDKSHQFNSPCDVAVNKRAELFVADRENNRVSVFSHLGEFILYWFVPSPHSVAIAIEDATSGDAGDIVVCDAQHLRVFSQTGLLALQVLLPDTTGVVYAQKRFLLTQLPSLVTFCAPYTSVAAGALTILPVAAFEMVLQYLSYQDAIPLRQTNRFFHRTCKHLRDTWQLFPLTIGESPRRHYGVLVAKASGLKAIHALYAKWGEQSYAVIPRPETHGLRFASTFQSAICEHFGPMFWFQHEPSLLIIFQYYADADKVLRRKGFIELVTVLTEIQANVLEWHHCRAFADARRSVPMRRKQSVSGLERLEAAQNYQLDKLVSKLKSLV</sequence>
<evidence type="ECO:0000313" key="4">
    <source>
        <dbReference type="Proteomes" id="UP000030745"/>
    </source>
</evidence>
<dbReference type="STRING" id="695850.A0A067D118"/>
<dbReference type="AlphaFoldDB" id="A0A067D118"/>
<dbReference type="EMBL" id="KK583195">
    <property type="protein sequence ID" value="KDO32481.1"/>
    <property type="molecule type" value="Genomic_DNA"/>
</dbReference>
<dbReference type="GO" id="GO:0043161">
    <property type="term" value="P:proteasome-mediated ubiquitin-dependent protein catabolic process"/>
    <property type="evidence" value="ECO:0007669"/>
    <property type="project" value="TreeGrafter"/>
</dbReference>
<evidence type="ECO:0008006" key="5">
    <source>
        <dbReference type="Google" id="ProtNLM"/>
    </source>
</evidence>
<dbReference type="PANTHER" id="PTHR24104">
    <property type="entry name" value="E3 UBIQUITIN-PROTEIN LIGASE NHLRC1-RELATED"/>
    <property type="match status" value="1"/>
</dbReference>
<evidence type="ECO:0000313" key="3">
    <source>
        <dbReference type="EMBL" id="KDO32481.1"/>
    </source>
</evidence>
<dbReference type="SUPFAM" id="SSF63825">
    <property type="entry name" value="YWTD domain"/>
    <property type="match status" value="1"/>
</dbReference>
<keyword evidence="1" id="KW-0677">Repeat</keyword>
<dbReference type="OrthoDB" id="342730at2759"/>
<dbReference type="SUPFAM" id="SSF81383">
    <property type="entry name" value="F-box domain"/>
    <property type="match status" value="1"/>
</dbReference>
<feature type="repeat" description="NHL" evidence="2">
    <location>
        <begin position="177"/>
        <end position="220"/>
    </location>
</feature>
<keyword evidence="4" id="KW-1185">Reference proteome</keyword>
<dbReference type="InterPro" id="IPR001258">
    <property type="entry name" value="NHL_repeat"/>
</dbReference>
<gene>
    <name evidence="3" type="ORF">SPRG_02958</name>
</gene>
<proteinExistence type="predicted"/>
<dbReference type="Proteomes" id="UP000030745">
    <property type="component" value="Unassembled WGS sequence"/>
</dbReference>
<protein>
    <recommendedName>
        <fullName evidence="5">F-box domain-containing protein</fullName>
    </recommendedName>
</protein>
<dbReference type="Pfam" id="PF01436">
    <property type="entry name" value="NHL"/>
    <property type="match status" value="1"/>
</dbReference>
<dbReference type="InterPro" id="IPR050952">
    <property type="entry name" value="TRIM-NHL_E3_ligases"/>
</dbReference>
<evidence type="ECO:0000256" key="1">
    <source>
        <dbReference type="ARBA" id="ARBA00022737"/>
    </source>
</evidence>
<accession>A0A067D118</accession>
<dbReference type="GO" id="GO:0061630">
    <property type="term" value="F:ubiquitin protein ligase activity"/>
    <property type="evidence" value="ECO:0007669"/>
    <property type="project" value="TreeGrafter"/>
</dbReference>
<dbReference type="OMA" id="NRIRKHV"/>
<dbReference type="InterPro" id="IPR036047">
    <property type="entry name" value="F-box-like_dom_sf"/>
</dbReference>
<dbReference type="CDD" id="cd05819">
    <property type="entry name" value="NHL"/>
    <property type="match status" value="1"/>
</dbReference>
<organism evidence="3 4">
    <name type="scientific">Saprolegnia parasitica (strain CBS 223.65)</name>
    <dbReference type="NCBI Taxonomy" id="695850"/>
    <lineage>
        <taxon>Eukaryota</taxon>
        <taxon>Sar</taxon>
        <taxon>Stramenopiles</taxon>
        <taxon>Oomycota</taxon>
        <taxon>Saprolegniomycetes</taxon>
        <taxon>Saprolegniales</taxon>
        <taxon>Saprolegniaceae</taxon>
        <taxon>Saprolegnia</taxon>
    </lineage>
</organism>
<dbReference type="Gene3D" id="2.120.10.30">
    <property type="entry name" value="TolB, C-terminal domain"/>
    <property type="match status" value="2"/>
</dbReference>
<dbReference type="GO" id="GO:0000209">
    <property type="term" value="P:protein polyubiquitination"/>
    <property type="evidence" value="ECO:0007669"/>
    <property type="project" value="TreeGrafter"/>
</dbReference>
<dbReference type="PROSITE" id="PS51125">
    <property type="entry name" value="NHL"/>
    <property type="match status" value="2"/>
</dbReference>
<dbReference type="InterPro" id="IPR011042">
    <property type="entry name" value="6-blade_b-propeller_TolB-like"/>
</dbReference>